<dbReference type="CDD" id="cd00475">
    <property type="entry name" value="Cis_IPPS"/>
    <property type="match status" value="1"/>
</dbReference>
<evidence type="ECO:0000313" key="4">
    <source>
        <dbReference type="Proteomes" id="UP000187609"/>
    </source>
</evidence>
<dbReference type="EMBL" id="MJEQ01004269">
    <property type="protein sequence ID" value="OIT21542.1"/>
    <property type="molecule type" value="Genomic_DNA"/>
</dbReference>
<dbReference type="HAMAP" id="MF_01139">
    <property type="entry name" value="ISPT"/>
    <property type="match status" value="1"/>
</dbReference>
<organism evidence="3 4">
    <name type="scientific">Nicotiana attenuata</name>
    <name type="common">Coyote tobacco</name>
    <dbReference type="NCBI Taxonomy" id="49451"/>
    <lineage>
        <taxon>Eukaryota</taxon>
        <taxon>Viridiplantae</taxon>
        <taxon>Streptophyta</taxon>
        <taxon>Embryophyta</taxon>
        <taxon>Tracheophyta</taxon>
        <taxon>Spermatophyta</taxon>
        <taxon>Magnoliopsida</taxon>
        <taxon>eudicotyledons</taxon>
        <taxon>Gunneridae</taxon>
        <taxon>Pentapetalae</taxon>
        <taxon>asterids</taxon>
        <taxon>lamiids</taxon>
        <taxon>Solanales</taxon>
        <taxon>Solanaceae</taxon>
        <taxon>Nicotianoideae</taxon>
        <taxon>Nicotianeae</taxon>
        <taxon>Nicotiana</taxon>
    </lineage>
</organism>
<proteinExistence type="inferred from homology"/>
<dbReference type="Gramene" id="OIT21542">
    <property type="protein sequence ID" value="OIT21542"/>
    <property type="gene ID" value="A4A49_35089"/>
</dbReference>
<dbReference type="GO" id="GO:0045547">
    <property type="term" value="F:ditrans,polycis-polyprenyl diphosphate synthase [(2E,6E)-farnesyl diphosphate specific] activity"/>
    <property type="evidence" value="ECO:0007669"/>
    <property type="project" value="TreeGrafter"/>
</dbReference>
<evidence type="ECO:0000256" key="1">
    <source>
        <dbReference type="ARBA" id="ARBA00022679"/>
    </source>
</evidence>
<dbReference type="InterPro" id="IPR036424">
    <property type="entry name" value="UPP_synth-like_sf"/>
</dbReference>
<name>A0A1J6JWN2_NICAT</name>
<evidence type="ECO:0000256" key="2">
    <source>
        <dbReference type="RuleBase" id="RU363018"/>
    </source>
</evidence>
<keyword evidence="1 2" id="KW-0808">Transferase</keyword>
<dbReference type="STRING" id="49451.A0A1J6JWN2"/>
<dbReference type="GO" id="GO:0000287">
    <property type="term" value="F:magnesium ion binding"/>
    <property type="evidence" value="ECO:0007669"/>
    <property type="project" value="UniProtKB-ARBA"/>
</dbReference>
<evidence type="ECO:0000313" key="3">
    <source>
        <dbReference type="EMBL" id="OIT21542.1"/>
    </source>
</evidence>
<protein>
    <recommendedName>
        <fullName evidence="2">Alkyl transferase</fullName>
        <ecNumber evidence="2">2.5.1.-</ecNumber>
    </recommendedName>
</protein>
<dbReference type="SMR" id="A0A1J6JWN2"/>
<sequence length="300" mass="34475">MEKYVLPIPKLYVYILGVLSLWCSKERTVNAHYRLILLLDPAGTSFEHGYGPVPSHIAFIMDGNRRYAKKQNLLERDGYRAGFSILINVLRYCYELGMKHITVYAFSIDNFKRRPEEVQYLMELMLEKIDELIAEESIVNHLGIRIYFRGNLKLLSEPVRSAVEMAMATTACNSKAVLSVCVAYTSTDEIAHAVQESCEEKQDDIRERDASNAGHYALEQLIGVADIDRHMYMAGVPDPDIIIRTSGGTRLSNFLLWQSAGCLLYSPRALWPEISFWHLVLAIIYFQRNYFYLKEKKKQA</sequence>
<dbReference type="Gene3D" id="3.40.1180.10">
    <property type="entry name" value="Decaprenyl diphosphate synthase-like"/>
    <property type="match status" value="1"/>
</dbReference>
<dbReference type="InterPro" id="IPR001441">
    <property type="entry name" value="UPP_synth-like"/>
</dbReference>
<dbReference type="AlphaFoldDB" id="A0A1J6JWN2"/>
<accession>A0A1J6JWN2</accession>
<dbReference type="GO" id="GO:0016094">
    <property type="term" value="P:polyprenol biosynthetic process"/>
    <property type="evidence" value="ECO:0007669"/>
    <property type="project" value="TreeGrafter"/>
</dbReference>
<keyword evidence="4" id="KW-1185">Reference proteome</keyword>
<gene>
    <name evidence="3" type="ORF">A4A49_35089</name>
</gene>
<comment type="similarity">
    <text evidence="2">Belongs to the UPP synthase family.</text>
</comment>
<dbReference type="PANTHER" id="PTHR10291:SF18">
    <property type="entry name" value="DEHYDRODOLICHYL DIPHOSPHATE SYNTHASE CPT3"/>
    <property type="match status" value="1"/>
</dbReference>
<dbReference type="OMA" id="MAIVEYQ"/>
<dbReference type="Pfam" id="PF01255">
    <property type="entry name" value="Prenyltransf"/>
    <property type="match status" value="1"/>
</dbReference>
<dbReference type="NCBIfam" id="TIGR00055">
    <property type="entry name" value="uppS"/>
    <property type="match status" value="1"/>
</dbReference>
<dbReference type="SUPFAM" id="SSF64005">
    <property type="entry name" value="Undecaprenyl diphosphate synthase"/>
    <property type="match status" value="1"/>
</dbReference>
<comment type="caution">
    <text evidence="3">The sequence shown here is derived from an EMBL/GenBank/DDBJ whole genome shotgun (WGS) entry which is preliminary data.</text>
</comment>
<dbReference type="InterPro" id="IPR018520">
    <property type="entry name" value="UPP_synth-like_CS"/>
</dbReference>
<dbReference type="EC" id="2.5.1.-" evidence="2"/>
<reference evidence="3" key="1">
    <citation type="submission" date="2016-11" db="EMBL/GenBank/DDBJ databases">
        <title>The genome of Nicotiana attenuata.</title>
        <authorList>
            <person name="Xu S."/>
            <person name="Brockmoeller T."/>
            <person name="Gaquerel E."/>
            <person name="Navarro A."/>
            <person name="Kuhl H."/>
            <person name="Gase K."/>
            <person name="Ling Z."/>
            <person name="Zhou W."/>
            <person name="Kreitzer C."/>
            <person name="Stanke M."/>
            <person name="Tang H."/>
            <person name="Lyons E."/>
            <person name="Pandey P."/>
            <person name="Pandey S.P."/>
            <person name="Timmermann B."/>
            <person name="Baldwin I.T."/>
        </authorList>
    </citation>
    <scope>NUCLEOTIDE SEQUENCE [LARGE SCALE GENOMIC DNA]</scope>
    <source>
        <strain evidence="3">UT</strain>
    </source>
</reference>
<dbReference type="PANTHER" id="PTHR10291">
    <property type="entry name" value="DEHYDRODOLICHYL DIPHOSPHATE SYNTHASE FAMILY MEMBER"/>
    <property type="match status" value="1"/>
</dbReference>
<dbReference type="PROSITE" id="PS01066">
    <property type="entry name" value="UPP_SYNTHASE"/>
    <property type="match status" value="1"/>
</dbReference>
<dbReference type="Proteomes" id="UP000187609">
    <property type="component" value="Unassembled WGS sequence"/>
</dbReference>
<dbReference type="GO" id="GO:0005783">
    <property type="term" value="C:endoplasmic reticulum"/>
    <property type="evidence" value="ECO:0007669"/>
    <property type="project" value="TreeGrafter"/>
</dbReference>